<dbReference type="STRING" id="284590.Q6CSW9"/>
<evidence type="ECO:0000256" key="10">
    <source>
        <dbReference type="ARBA" id="ARBA00023277"/>
    </source>
</evidence>
<dbReference type="FunCoup" id="Q6CSW9">
    <property type="interactions" value="47"/>
</dbReference>
<comment type="similarity">
    <text evidence="2">Belongs to the polysaccharide deacetylase family.</text>
</comment>
<sequence length="322" mass="36774">MVSTLILLQCSVVSIATAYAAVIDTSNKDPLSVAKDNGLAIEQEFRFPIGRSPRSQAKTPFPEWLTAFTGLTEWPGSNPPYIPLDFIDFDKIEKWEPYKEGRCNVNPRESCSFDCHKCVEPDDVHSCEKLSQTFDDGPSHHTLTLLDHLKHKTTFFTLGMNVVDHPEIYRKIMEKDHLIGTHTWSHPFLPSLTNEEIIAQLEWSIWAMNATGNHLPKWFRPPYGGIDNRVRSIARQFGLQSVLWDHDTLDWLTVSNPFLRSESDILNDVKLWERTSSGLILEHDGNRKTVDIAMKIDNIIGDDQMTAAECFNGINYIKEFDI</sequence>
<evidence type="ECO:0000256" key="14">
    <source>
        <dbReference type="ARBA" id="ARBA00048494"/>
    </source>
</evidence>
<evidence type="ECO:0000256" key="8">
    <source>
        <dbReference type="ARBA" id="ARBA00023024"/>
    </source>
</evidence>
<dbReference type="GO" id="GO:0046872">
    <property type="term" value="F:metal ion binding"/>
    <property type="evidence" value="ECO:0007669"/>
    <property type="project" value="UniProtKB-KW"/>
</dbReference>
<evidence type="ECO:0000256" key="2">
    <source>
        <dbReference type="ARBA" id="ARBA00010973"/>
    </source>
</evidence>
<evidence type="ECO:0000256" key="4">
    <source>
        <dbReference type="ARBA" id="ARBA00022723"/>
    </source>
</evidence>
<dbReference type="EMBL" id="CR382123">
    <property type="protein sequence ID" value="CAH01821.1"/>
    <property type="molecule type" value="Genomic_DNA"/>
</dbReference>
<dbReference type="KEGG" id="kla:KLLA0_C17226g"/>
<dbReference type="GO" id="GO:0000272">
    <property type="term" value="P:polysaccharide catabolic process"/>
    <property type="evidence" value="ECO:0007669"/>
    <property type="project" value="UniProtKB-KW"/>
</dbReference>
<dbReference type="eggNOG" id="ENOG502QRIP">
    <property type="taxonomic scope" value="Eukaryota"/>
</dbReference>
<feature type="chain" id="PRO_5004271665" description="chitin deacetylase" evidence="17">
    <location>
        <begin position="21"/>
        <end position="322"/>
    </location>
</feature>
<comment type="catalytic activity">
    <reaction evidence="14">
        <text>[(1-&gt;4)-N-acetyl-beta-D-glucosaminyl](n) + n H2O = chitosan + n acetate</text>
        <dbReference type="Rhea" id="RHEA:10464"/>
        <dbReference type="Rhea" id="RHEA-COMP:9593"/>
        <dbReference type="Rhea" id="RHEA-COMP:9597"/>
        <dbReference type="ChEBI" id="CHEBI:15377"/>
        <dbReference type="ChEBI" id="CHEBI:17029"/>
        <dbReference type="ChEBI" id="CHEBI:30089"/>
        <dbReference type="ChEBI" id="CHEBI:57704"/>
        <dbReference type="EC" id="3.5.1.41"/>
    </reaction>
    <physiologicalReaction direction="left-to-right" evidence="14">
        <dbReference type="Rhea" id="RHEA:10465"/>
    </physiologicalReaction>
</comment>
<evidence type="ECO:0000256" key="17">
    <source>
        <dbReference type="SAM" id="SignalP"/>
    </source>
</evidence>
<evidence type="ECO:0000256" key="6">
    <source>
        <dbReference type="ARBA" id="ARBA00022801"/>
    </source>
</evidence>
<evidence type="ECO:0000256" key="16">
    <source>
        <dbReference type="ARBA" id="ARBA00060373"/>
    </source>
</evidence>
<keyword evidence="12" id="KW-0624">Polysaccharide degradation</keyword>
<dbReference type="Gene3D" id="3.20.20.370">
    <property type="entry name" value="Glycoside hydrolase/deacetylase"/>
    <property type="match status" value="1"/>
</dbReference>
<dbReference type="PROSITE" id="PS51677">
    <property type="entry name" value="NODB"/>
    <property type="match status" value="1"/>
</dbReference>
<dbReference type="InterPro" id="IPR050248">
    <property type="entry name" value="Polysacc_deacetylase_ArnD"/>
</dbReference>
<organism evidence="19 20">
    <name type="scientific">Kluyveromyces lactis (strain ATCC 8585 / CBS 2359 / DSM 70799 / NBRC 1267 / NRRL Y-1140 / WM37)</name>
    <name type="common">Yeast</name>
    <name type="synonym">Candida sphaerica</name>
    <dbReference type="NCBI Taxonomy" id="284590"/>
    <lineage>
        <taxon>Eukaryota</taxon>
        <taxon>Fungi</taxon>
        <taxon>Dikarya</taxon>
        <taxon>Ascomycota</taxon>
        <taxon>Saccharomycotina</taxon>
        <taxon>Saccharomycetes</taxon>
        <taxon>Saccharomycetales</taxon>
        <taxon>Saccharomycetaceae</taxon>
        <taxon>Kluyveromyces</taxon>
    </lineage>
</organism>
<dbReference type="HOGENOM" id="CLU_030200_1_0_1"/>
<dbReference type="Proteomes" id="UP000000598">
    <property type="component" value="Chromosome C"/>
</dbReference>
<evidence type="ECO:0000256" key="1">
    <source>
        <dbReference type="ARBA" id="ARBA00001941"/>
    </source>
</evidence>
<evidence type="ECO:0000256" key="13">
    <source>
        <dbReference type="ARBA" id="ARBA00024056"/>
    </source>
</evidence>
<dbReference type="GO" id="GO:0006032">
    <property type="term" value="P:chitin catabolic process"/>
    <property type="evidence" value="ECO:0007669"/>
    <property type="project" value="UniProtKB-KW"/>
</dbReference>
<evidence type="ECO:0000256" key="3">
    <source>
        <dbReference type="ARBA" id="ARBA00022669"/>
    </source>
</evidence>
<reference evidence="19 20" key="1">
    <citation type="journal article" date="2004" name="Nature">
        <title>Genome evolution in yeasts.</title>
        <authorList>
            <consortium name="Genolevures"/>
            <person name="Dujon B."/>
            <person name="Sherman D."/>
            <person name="Fischer G."/>
            <person name="Durrens P."/>
            <person name="Casaregola S."/>
            <person name="Lafontaine I."/>
            <person name="de Montigny J."/>
            <person name="Marck C."/>
            <person name="Neuveglise C."/>
            <person name="Talla E."/>
            <person name="Goffard N."/>
            <person name="Frangeul L."/>
            <person name="Aigle M."/>
            <person name="Anthouard V."/>
            <person name="Babour A."/>
            <person name="Barbe V."/>
            <person name="Barnay S."/>
            <person name="Blanchin S."/>
            <person name="Beckerich J.M."/>
            <person name="Beyne E."/>
            <person name="Bleykasten C."/>
            <person name="Boisrame A."/>
            <person name="Boyer J."/>
            <person name="Cattolico L."/>
            <person name="Confanioleri F."/>
            <person name="de Daruvar A."/>
            <person name="Despons L."/>
            <person name="Fabre E."/>
            <person name="Fairhead C."/>
            <person name="Ferry-Dumazet H."/>
            <person name="Groppi A."/>
            <person name="Hantraye F."/>
            <person name="Hennequin C."/>
            <person name="Jauniaux N."/>
            <person name="Joyet P."/>
            <person name="Kachouri R."/>
            <person name="Kerrest A."/>
            <person name="Koszul R."/>
            <person name="Lemaire M."/>
            <person name="Lesur I."/>
            <person name="Ma L."/>
            <person name="Muller H."/>
            <person name="Nicaud J.M."/>
            <person name="Nikolski M."/>
            <person name="Oztas S."/>
            <person name="Ozier-Kalogeropoulos O."/>
            <person name="Pellenz S."/>
            <person name="Potier S."/>
            <person name="Richard G.F."/>
            <person name="Straub M.L."/>
            <person name="Suleau A."/>
            <person name="Swennene D."/>
            <person name="Tekaia F."/>
            <person name="Wesolowski-Louvel M."/>
            <person name="Westhof E."/>
            <person name="Wirth B."/>
            <person name="Zeniou-Meyer M."/>
            <person name="Zivanovic I."/>
            <person name="Bolotin-Fukuhara M."/>
            <person name="Thierry A."/>
            <person name="Bouchier C."/>
            <person name="Caudron B."/>
            <person name="Scarpelli C."/>
            <person name="Gaillardin C."/>
            <person name="Weissenbach J."/>
            <person name="Wincker P."/>
            <person name="Souciet J.L."/>
        </authorList>
    </citation>
    <scope>NUCLEOTIDE SEQUENCE [LARGE SCALE GENOMIC DNA]</scope>
    <source>
        <strain evidence="20">ATCC 8585 / CBS 2359 / DSM 70799 / NBRC 1267 / NRRL Y-1140 / WM37</strain>
    </source>
</reference>
<evidence type="ECO:0000256" key="9">
    <source>
        <dbReference type="ARBA" id="ARBA00023180"/>
    </source>
</evidence>
<dbReference type="GO" id="GO:0030476">
    <property type="term" value="P:ascospore wall assembly"/>
    <property type="evidence" value="ECO:0007669"/>
    <property type="project" value="TreeGrafter"/>
</dbReference>
<keyword evidence="10" id="KW-0119">Carbohydrate metabolism</keyword>
<dbReference type="EC" id="3.5.1.41" evidence="13"/>
<dbReference type="PANTHER" id="PTHR10587:SF133">
    <property type="entry name" value="CHITIN DEACETYLASE 1-RELATED"/>
    <property type="match status" value="1"/>
</dbReference>
<dbReference type="SUPFAM" id="SSF88713">
    <property type="entry name" value="Glycoside hydrolase/deacetylase"/>
    <property type="match status" value="1"/>
</dbReference>
<comment type="cofactor">
    <cofactor evidence="1">
        <name>Co(2+)</name>
        <dbReference type="ChEBI" id="CHEBI:48828"/>
    </cofactor>
</comment>
<dbReference type="GO" id="GO:0005628">
    <property type="term" value="C:prospore membrane"/>
    <property type="evidence" value="ECO:0007669"/>
    <property type="project" value="TreeGrafter"/>
</dbReference>
<evidence type="ECO:0000313" key="19">
    <source>
        <dbReference type="EMBL" id="CAH01821.1"/>
    </source>
</evidence>
<dbReference type="GO" id="GO:0004099">
    <property type="term" value="F:chitin deacetylase activity"/>
    <property type="evidence" value="ECO:0007669"/>
    <property type="project" value="UniProtKB-EC"/>
</dbReference>
<keyword evidence="11" id="KW-0170">Cobalt</keyword>
<evidence type="ECO:0000256" key="5">
    <source>
        <dbReference type="ARBA" id="ARBA00022729"/>
    </source>
</evidence>
<dbReference type="GO" id="GO:0008061">
    <property type="term" value="F:chitin binding"/>
    <property type="evidence" value="ECO:0007669"/>
    <property type="project" value="UniProtKB-KW"/>
</dbReference>
<keyword evidence="3" id="KW-0147">Chitin-binding</keyword>
<dbReference type="AlphaFoldDB" id="Q6CSW9"/>
<dbReference type="InterPro" id="IPR002509">
    <property type="entry name" value="NODB_dom"/>
</dbReference>
<dbReference type="GeneID" id="2892653"/>
<feature type="signal peptide" evidence="17">
    <location>
        <begin position="1"/>
        <end position="20"/>
    </location>
</feature>
<feature type="domain" description="NodB homology" evidence="18">
    <location>
        <begin position="128"/>
        <end position="317"/>
    </location>
</feature>
<name>Q6CSW9_KLULA</name>
<protein>
    <recommendedName>
        <fullName evidence="13">chitin deacetylase</fullName>
        <ecNumber evidence="13">3.5.1.41</ecNumber>
    </recommendedName>
</protein>
<gene>
    <name evidence="19" type="ORF">KLLA0_C17226g</name>
</gene>
<comment type="subcellular location">
    <subcellularLocation>
        <location evidence="16">Prospore</location>
    </subcellularLocation>
</comment>
<keyword evidence="20" id="KW-1185">Reference proteome</keyword>
<dbReference type="PaxDb" id="284590-Q6CSW9"/>
<dbReference type="FunFam" id="3.20.20.370:FF:000008">
    <property type="entry name" value="Chitin deacetylase"/>
    <property type="match status" value="1"/>
</dbReference>
<evidence type="ECO:0000256" key="7">
    <source>
        <dbReference type="ARBA" id="ARBA00022969"/>
    </source>
</evidence>
<evidence type="ECO:0000313" key="20">
    <source>
        <dbReference type="Proteomes" id="UP000000598"/>
    </source>
</evidence>
<keyword evidence="7" id="KW-0749">Sporulation</keyword>
<evidence type="ECO:0000256" key="12">
    <source>
        <dbReference type="ARBA" id="ARBA00023326"/>
    </source>
</evidence>
<accession>Q6CSW9</accession>
<keyword evidence="9" id="KW-0325">Glycoprotein</keyword>
<dbReference type="Pfam" id="PF01522">
    <property type="entry name" value="Polysacc_deac_1"/>
    <property type="match status" value="1"/>
</dbReference>
<keyword evidence="8" id="KW-0146">Chitin degradation</keyword>
<dbReference type="RefSeq" id="XP_452970.1">
    <property type="nucleotide sequence ID" value="XM_452970.1"/>
</dbReference>
<proteinExistence type="inferred from homology"/>
<evidence type="ECO:0000256" key="11">
    <source>
        <dbReference type="ARBA" id="ARBA00023285"/>
    </source>
</evidence>
<dbReference type="InParanoid" id="Q6CSW9"/>
<dbReference type="InterPro" id="IPR011330">
    <property type="entry name" value="Glyco_hydro/deAcase_b/a-brl"/>
</dbReference>
<dbReference type="OMA" id="QWSIWAM"/>
<keyword evidence="4" id="KW-0479">Metal-binding</keyword>
<keyword evidence="6" id="KW-0378">Hydrolase</keyword>
<keyword evidence="5 17" id="KW-0732">Signal</keyword>
<comment type="function">
    <text evidence="15">Hydrolyzes the N-acetamido groups of N-acetyl-D-glucosamine residues in chitin to form chitosan and acetate. Chitosan is a component of the spore wall.</text>
</comment>
<evidence type="ECO:0000259" key="18">
    <source>
        <dbReference type="PROSITE" id="PS51677"/>
    </source>
</evidence>
<evidence type="ECO:0000256" key="15">
    <source>
        <dbReference type="ARBA" id="ARBA00054095"/>
    </source>
</evidence>
<dbReference type="PANTHER" id="PTHR10587">
    <property type="entry name" value="GLYCOSYL TRANSFERASE-RELATED"/>
    <property type="match status" value="1"/>
</dbReference>